<dbReference type="AlphaFoldDB" id="A0ABD1Q7W9"/>
<keyword evidence="3" id="KW-1185">Reference proteome</keyword>
<sequence length="317" mass="36569">METVSVFVYYDGLWDQYRNYNDYSIVGLSIPLDCSYTKLVDMIMTELKQDQTTYAVTIHYQLLANGPLIKICSDTSMYFYIQVKKNETDLTKFTMCVDTEKVVCNEDNLTHLGNENSGSNASKNTFTSSSQLLVHGCLHNSLIPRIPTIEDMGNEICENSKCDGQYVEENNFNIIMRPGNDHIKKNAIFKNKELLTTSVTLYAIHYRYQLKVYKSDKNEYVLKCLDDNCKWGLRASILQRTTMFKIRSIKNSHTCSLDVTLGDHRQATCSVIANCIKYKFDSARTIYTPNDIVQDMMRMYGVTISYEKAWRARERAL</sequence>
<gene>
    <name evidence="2" type="ORF">Adt_40430</name>
</gene>
<dbReference type="Proteomes" id="UP001604336">
    <property type="component" value="Unassembled WGS sequence"/>
</dbReference>
<protein>
    <recommendedName>
        <fullName evidence="1">Transposase MuDR plant domain-containing protein</fullName>
    </recommendedName>
</protein>
<reference evidence="3" key="1">
    <citation type="submission" date="2024-07" db="EMBL/GenBank/DDBJ databases">
        <title>Two chromosome-level genome assemblies of Korean endemic species Abeliophyllum distichum and Forsythia ovata (Oleaceae).</title>
        <authorList>
            <person name="Jang H."/>
        </authorList>
    </citation>
    <scope>NUCLEOTIDE SEQUENCE [LARGE SCALE GENOMIC DNA]</scope>
</reference>
<evidence type="ECO:0000313" key="2">
    <source>
        <dbReference type="EMBL" id="KAL2472294.1"/>
    </source>
</evidence>
<dbReference type="EMBL" id="JBFOLK010000012">
    <property type="protein sequence ID" value="KAL2472294.1"/>
    <property type="molecule type" value="Genomic_DNA"/>
</dbReference>
<accession>A0ABD1Q7W9</accession>
<evidence type="ECO:0000313" key="3">
    <source>
        <dbReference type="Proteomes" id="UP001604336"/>
    </source>
</evidence>
<dbReference type="PANTHER" id="PTHR31973:SF113">
    <property type="entry name" value="PROTEIN FAR1-RELATED SEQUENCE 5-LIKE"/>
    <property type="match status" value="1"/>
</dbReference>
<organism evidence="2 3">
    <name type="scientific">Abeliophyllum distichum</name>
    <dbReference type="NCBI Taxonomy" id="126358"/>
    <lineage>
        <taxon>Eukaryota</taxon>
        <taxon>Viridiplantae</taxon>
        <taxon>Streptophyta</taxon>
        <taxon>Embryophyta</taxon>
        <taxon>Tracheophyta</taxon>
        <taxon>Spermatophyta</taxon>
        <taxon>Magnoliopsida</taxon>
        <taxon>eudicotyledons</taxon>
        <taxon>Gunneridae</taxon>
        <taxon>Pentapetalae</taxon>
        <taxon>asterids</taxon>
        <taxon>lamiids</taxon>
        <taxon>Lamiales</taxon>
        <taxon>Oleaceae</taxon>
        <taxon>Forsythieae</taxon>
        <taxon>Abeliophyllum</taxon>
    </lineage>
</organism>
<dbReference type="InterPro" id="IPR004332">
    <property type="entry name" value="Transposase_MuDR"/>
</dbReference>
<feature type="domain" description="Transposase MuDR plant" evidence="1">
    <location>
        <begin position="189"/>
        <end position="246"/>
    </location>
</feature>
<dbReference type="Pfam" id="PF03108">
    <property type="entry name" value="DBD_Tnp_Mut"/>
    <property type="match status" value="1"/>
</dbReference>
<dbReference type="PANTHER" id="PTHR31973">
    <property type="entry name" value="POLYPROTEIN, PUTATIVE-RELATED"/>
    <property type="match status" value="1"/>
</dbReference>
<proteinExistence type="predicted"/>
<comment type="caution">
    <text evidence="2">The sequence shown here is derived from an EMBL/GenBank/DDBJ whole genome shotgun (WGS) entry which is preliminary data.</text>
</comment>
<name>A0ABD1Q7W9_9LAMI</name>
<evidence type="ECO:0000259" key="1">
    <source>
        <dbReference type="Pfam" id="PF03108"/>
    </source>
</evidence>